<protein>
    <submittedName>
        <fullName evidence="1">Uncharacterized protein</fullName>
    </submittedName>
</protein>
<gene>
    <name evidence="1" type="ORF">HPB47_008462</name>
</gene>
<reference evidence="1 2" key="1">
    <citation type="journal article" date="2020" name="Cell">
        <title>Large-Scale Comparative Analyses of Tick Genomes Elucidate Their Genetic Diversity and Vector Capacities.</title>
        <authorList>
            <consortium name="Tick Genome and Microbiome Consortium (TIGMIC)"/>
            <person name="Jia N."/>
            <person name="Wang J."/>
            <person name="Shi W."/>
            <person name="Du L."/>
            <person name="Sun Y."/>
            <person name="Zhan W."/>
            <person name="Jiang J.F."/>
            <person name="Wang Q."/>
            <person name="Zhang B."/>
            <person name="Ji P."/>
            <person name="Bell-Sakyi L."/>
            <person name="Cui X.M."/>
            <person name="Yuan T.T."/>
            <person name="Jiang B.G."/>
            <person name="Yang W.F."/>
            <person name="Lam T.T."/>
            <person name="Chang Q.C."/>
            <person name="Ding S.J."/>
            <person name="Wang X.J."/>
            <person name="Zhu J.G."/>
            <person name="Ruan X.D."/>
            <person name="Zhao L."/>
            <person name="Wei J.T."/>
            <person name="Ye R.Z."/>
            <person name="Que T.C."/>
            <person name="Du C.H."/>
            <person name="Zhou Y.H."/>
            <person name="Cheng J.X."/>
            <person name="Dai P.F."/>
            <person name="Guo W.B."/>
            <person name="Han X.H."/>
            <person name="Huang E.J."/>
            <person name="Li L.F."/>
            <person name="Wei W."/>
            <person name="Gao Y.C."/>
            <person name="Liu J.Z."/>
            <person name="Shao H.Z."/>
            <person name="Wang X."/>
            <person name="Wang C.C."/>
            <person name="Yang T.C."/>
            <person name="Huo Q.B."/>
            <person name="Li W."/>
            <person name="Chen H.Y."/>
            <person name="Chen S.E."/>
            <person name="Zhou L.G."/>
            <person name="Ni X.B."/>
            <person name="Tian J.H."/>
            <person name="Sheng Y."/>
            <person name="Liu T."/>
            <person name="Pan Y.S."/>
            <person name="Xia L.Y."/>
            <person name="Li J."/>
            <person name="Zhao F."/>
            <person name="Cao W.C."/>
        </authorList>
    </citation>
    <scope>NUCLEOTIDE SEQUENCE [LARGE SCALE GENOMIC DNA]</scope>
    <source>
        <strain evidence="1">Iper-2018</strain>
    </source>
</reference>
<sequence length="107" mass="12082">MMSLDQPGTRPGLTGTLRGRPFVSVFELKIQCSELLMRAASTTPLRLYGGEKTWSEARVHQNTMADEDVVITGFSAYFPQANHLAEFQKKLYDGVDMVTDDEARWPR</sequence>
<accession>A0AC60P4Z4</accession>
<comment type="caution">
    <text evidence="1">The sequence shown here is derived from an EMBL/GenBank/DDBJ whole genome shotgun (WGS) entry which is preliminary data.</text>
</comment>
<keyword evidence="2" id="KW-1185">Reference proteome</keyword>
<organism evidence="1 2">
    <name type="scientific">Ixodes persulcatus</name>
    <name type="common">Taiga tick</name>
    <dbReference type="NCBI Taxonomy" id="34615"/>
    <lineage>
        <taxon>Eukaryota</taxon>
        <taxon>Metazoa</taxon>
        <taxon>Ecdysozoa</taxon>
        <taxon>Arthropoda</taxon>
        <taxon>Chelicerata</taxon>
        <taxon>Arachnida</taxon>
        <taxon>Acari</taxon>
        <taxon>Parasitiformes</taxon>
        <taxon>Ixodida</taxon>
        <taxon>Ixodoidea</taxon>
        <taxon>Ixodidae</taxon>
        <taxon>Ixodinae</taxon>
        <taxon>Ixodes</taxon>
    </lineage>
</organism>
<evidence type="ECO:0000313" key="1">
    <source>
        <dbReference type="EMBL" id="KAG0414377.1"/>
    </source>
</evidence>
<proteinExistence type="predicted"/>
<dbReference type="EMBL" id="JABSTQ010011184">
    <property type="protein sequence ID" value="KAG0414377.1"/>
    <property type="molecule type" value="Genomic_DNA"/>
</dbReference>
<evidence type="ECO:0000313" key="2">
    <source>
        <dbReference type="Proteomes" id="UP000805193"/>
    </source>
</evidence>
<feature type="non-terminal residue" evidence="1">
    <location>
        <position position="107"/>
    </location>
</feature>
<name>A0AC60P4Z4_IXOPE</name>
<dbReference type="Proteomes" id="UP000805193">
    <property type="component" value="Unassembled WGS sequence"/>
</dbReference>